<organism evidence="1 2">
    <name type="scientific">Labedaea rhizosphaerae</name>
    <dbReference type="NCBI Taxonomy" id="598644"/>
    <lineage>
        <taxon>Bacteria</taxon>
        <taxon>Bacillati</taxon>
        <taxon>Actinomycetota</taxon>
        <taxon>Actinomycetes</taxon>
        <taxon>Pseudonocardiales</taxon>
        <taxon>Pseudonocardiaceae</taxon>
        <taxon>Labedaea</taxon>
    </lineage>
</organism>
<dbReference type="InterPro" id="IPR045428">
    <property type="entry name" value="EACC1"/>
</dbReference>
<protein>
    <submittedName>
        <fullName evidence="1">Uncharacterized protein</fullName>
    </submittedName>
</protein>
<gene>
    <name evidence="1" type="ORF">EV186_11121</name>
</gene>
<dbReference type="Pfam" id="PF19953">
    <property type="entry name" value="EACC1"/>
    <property type="match status" value="1"/>
</dbReference>
<dbReference type="EMBL" id="SNXZ01000011">
    <property type="protein sequence ID" value="TDP89896.1"/>
    <property type="molecule type" value="Genomic_DNA"/>
</dbReference>
<accession>A0A4R6RUY2</accession>
<dbReference type="Proteomes" id="UP000295444">
    <property type="component" value="Unassembled WGS sequence"/>
</dbReference>
<proteinExistence type="predicted"/>
<evidence type="ECO:0000313" key="2">
    <source>
        <dbReference type="Proteomes" id="UP000295444"/>
    </source>
</evidence>
<keyword evidence="2" id="KW-1185">Reference proteome</keyword>
<reference evidence="1 2" key="1">
    <citation type="submission" date="2019-03" db="EMBL/GenBank/DDBJ databases">
        <title>Genomic Encyclopedia of Type Strains, Phase IV (KMG-IV): sequencing the most valuable type-strain genomes for metagenomic binning, comparative biology and taxonomic classification.</title>
        <authorList>
            <person name="Goeker M."/>
        </authorList>
    </citation>
    <scope>NUCLEOTIDE SEQUENCE [LARGE SCALE GENOMIC DNA]</scope>
    <source>
        <strain evidence="1 2">DSM 45361</strain>
    </source>
</reference>
<name>A0A4R6RUY2_LABRH</name>
<evidence type="ECO:0000313" key="1">
    <source>
        <dbReference type="EMBL" id="TDP89896.1"/>
    </source>
</evidence>
<comment type="caution">
    <text evidence="1">The sequence shown here is derived from an EMBL/GenBank/DDBJ whole genome shotgun (WGS) entry which is preliminary data.</text>
</comment>
<dbReference type="AlphaFoldDB" id="A0A4R6RUY2"/>
<sequence length="119" mass="12505">MRTVTETTVLITVEGEDDALGLLRWLDEDFPGRVRLHDQAAGEGAMGPALDTVSLLITSGFTATTTALVAYLKTRGADVDLTVKAGDKSVTIKGKHLHGAGVEELTETAAELAERLGGK</sequence>